<dbReference type="GO" id="GO:0055085">
    <property type="term" value="P:transmembrane transport"/>
    <property type="evidence" value="ECO:0007669"/>
    <property type="project" value="InterPro"/>
</dbReference>
<sequence length="296" mass="31718">MRGPPAWMSMSVRGFDGRSRRGEVALWAGACVVALAAHIGLVTWALRRPPATIVDSPPLAIMMELSSTPEAVETEETNEAQDATVSENVESKTVEPVRDPVEEETPEETNSEPAMDAAEEPSEESIDEAVPVEERLIPQPKAEAPAVLVHPKPSDRKKAEKTVGKSARRKSAPQSRQADQAQAQVEVSTRTAASASSSSSGASVSPAQWQSRLMSHLERRKKYPSGARSRGEAGIAYVRFRIDDSGNVVSASLARSSGFPELDAEVVDLARRASPVPPPPPGVNKTVTAPVRFSVR</sequence>
<keyword evidence="6" id="KW-0812">Transmembrane</keyword>
<dbReference type="SUPFAM" id="SSF74653">
    <property type="entry name" value="TolA/TonB C-terminal domain"/>
    <property type="match status" value="1"/>
</dbReference>
<dbReference type="GO" id="GO:0015031">
    <property type="term" value="P:protein transport"/>
    <property type="evidence" value="ECO:0007669"/>
    <property type="project" value="UniProtKB-KW"/>
</dbReference>
<dbReference type="NCBIfam" id="TIGR01352">
    <property type="entry name" value="tonB_Cterm"/>
    <property type="match status" value="1"/>
</dbReference>
<evidence type="ECO:0000256" key="1">
    <source>
        <dbReference type="ARBA" id="ARBA00004383"/>
    </source>
</evidence>
<dbReference type="GO" id="GO:0031992">
    <property type="term" value="F:energy transducer activity"/>
    <property type="evidence" value="ECO:0007669"/>
    <property type="project" value="TreeGrafter"/>
</dbReference>
<proteinExistence type="inferred from homology"/>
<evidence type="ECO:0000256" key="10">
    <source>
        <dbReference type="SAM" id="MobiDB-lite"/>
    </source>
</evidence>
<feature type="compositionally biased region" description="Basic and acidic residues" evidence="10">
    <location>
        <begin position="89"/>
        <end position="100"/>
    </location>
</feature>
<keyword evidence="5" id="KW-0997">Cell inner membrane</keyword>
<keyword evidence="4" id="KW-1003">Cell membrane</keyword>
<reference evidence="12" key="2">
    <citation type="submission" date="2023-01" db="EMBL/GenBank/DDBJ databases">
        <authorList>
            <person name="Sun Q."/>
            <person name="Evtushenko L."/>
        </authorList>
    </citation>
    <scope>NUCLEOTIDE SEQUENCE</scope>
    <source>
        <strain evidence="12">VKM B-2347</strain>
    </source>
</reference>
<evidence type="ECO:0000256" key="8">
    <source>
        <dbReference type="ARBA" id="ARBA00022989"/>
    </source>
</evidence>
<keyword evidence="3" id="KW-0813">Transport</keyword>
<dbReference type="Pfam" id="PF03544">
    <property type="entry name" value="TonB_C"/>
    <property type="match status" value="1"/>
</dbReference>
<organism evidence="12 13">
    <name type="scientific">Hansschlegelia plantiphila</name>
    <dbReference type="NCBI Taxonomy" id="374655"/>
    <lineage>
        <taxon>Bacteria</taxon>
        <taxon>Pseudomonadati</taxon>
        <taxon>Pseudomonadota</taxon>
        <taxon>Alphaproteobacteria</taxon>
        <taxon>Hyphomicrobiales</taxon>
        <taxon>Methylopilaceae</taxon>
        <taxon>Hansschlegelia</taxon>
    </lineage>
</organism>
<dbReference type="InterPro" id="IPR037682">
    <property type="entry name" value="TonB_C"/>
</dbReference>
<evidence type="ECO:0000259" key="11">
    <source>
        <dbReference type="PROSITE" id="PS52015"/>
    </source>
</evidence>
<comment type="caution">
    <text evidence="12">The sequence shown here is derived from an EMBL/GenBank/DDBJ whole genome shotgun (WGS) entry which is preliminary data.</text>
</comment>
<feature type="domain" description="TonB C-terminal" evidence="11">
    <location>
        <begin position="208"/>
        <end position="296"/>
    </location>
</feature>
<evidence type="ECO:0000313" key="13">
    <source>
        <dbReference type="Proteomes" id="UP001143372"/>
    </source>
</evidence>
<feature type="region of interest" description="Disordered" evidence="10">
    <location>
        <begin position="272"/>
        <end position="296"/>
    </location>
</feature>
<keyword evidence="8" id="KW-1133">Transmembrane helix</keyword>
<protein>
    <submittedName>
        <fullName evidence="12">Biopolymer transporter TonB</fullName>
    </submittedName>
</protein>
<dbReference type="EMBL" id="BSFI01000019">
    <property type="protein sequence ID" value="GLK69084.1"/>
    <property type="molecule type" value="Genomic_DNA"/>
</dbReference>
<gene>
    <name evidence="12" type="primary">tonB</name>
    <name evidence="12" type="ORF">GCM10008179_27220</name>
</gene>
<feature type="region of interest" description="Disordered" evidence="10">
    <location>
        <begin position="74"/>
        <end position="230"/>
    </location>
</feature>
<evidence type="ECO:0000256" key="9">
    <source>
        <dbReference type="ARBA" id="ARBA00023136"/>
    </source>
</evidence>
<evidence type="ECO:0000256" key="4">
    <source>
        <dbReference type="ARBA" id="ARBA00022475"/>
    </source>
</evidence>
<feature type="compositionally biased region" description="Acidic residues" evidence="10">
    <location>
        <begin position="101"/>
        <end position="110"/>
    </location>
</feature>
<dbReference type="AlphaFoldDB" id="A0A9W6MW41"/>
<keyword evidence="7" id="KW-0653">Protein transport</keyword>
<dbReference type="PANTHER" id="PTHR33446:SF2">
    <property type="entry name" value="PROTEIN TONB"/>
    <property type="match status" value="1"/>
</dbReference>
<feature type="compositionally biased region" description="Polar residues" evidence="10">
    <location>
        <begin position="172"/>
        <end position="191"/>
    </location>
</feature>
<evidence type="ECO:0000256" key="5">
    <source>
        <dbReference type="ARBA" id="ARBA00022519"/>
    </source>
</evidence>
<evidence type="ECO:0000256" key="6">
    <source>
        <dbReference type="ARBA" id="ARBA00022692"/>
    </source>
</evidence>
<reference evidence="12" key="1">
    <citation type="journal article" date="2014" name="Int. J. Syst. Evol. Microbiol.">
        <title>Complete genome sequence of Corynebacterium casei LMG S-19264T (=DSM 44701T), isolated from a smear-ripened cheese.</title>
        <authorList>
            <consortium name="US DOE Joint Genome Institute (JGI-PGF)"/>
            <person name="Walter F."/>
            <person name="Albersmeier A."/>
            <person name="Kalinowski J."/>
            <person name="Ruckert C."/>
        </authorList>
    </citation>
    <scope>NUCLEOTIDE SEQUENCE</scope>
    <source>
        <strain evidence="12">VKM B-2347</strain>
    </source>
</reference>
<dbReference type="PROSITE" id="PS52015">
    <property type="entry name" value="TONB_CTD"/>
    <property type="match status" value="1"/>
</dbReference>
<dbReference type="InterPro" id="IPR006260">
    <property type="entry name" value="TonB/TolA_C"/>
</dbReference>
<name>A0A9W6MW41_9HYPH</name>
<keyword evidence="9" id="KW-0472">Membrane</keyword>
<feature type="compositionally biased region" description="Acidic residues" evidence="10">
    <location>
        <begin position="117"/>
        <end position="131"/>
    </location>
</feature>
<evidence type="ECO:0000313" key="12">
    <source>
        <dbReference type="EMBL" id="GLK69084.1"/>
    </source>
</evidence>
<dbReference type="Gene3D" id="3.30.1150.10">
    <property type="match status" value="1"/>
</dbReference>
<dbReference type="PANTHER" id="PTHR33446">
    <property type="entry name" value="PROTEIN TONB-RELATED"/>
    <property type="match status" value="1"/>
</dbReference>
<dbReference type="InterPro" id="IPR051045">
    <property type="entry name" value="TonB-dependent_transducer"/>
</dbReference>
<comment type="similarity">
    <text evidence="2">Belongs to the TonB family.</text>
</comment>
<evidence type="ECO:0000256" key="2">
    <source>
        <dbReference type="ARBA" id="ARBA00006555"/>
    </source>
</evidence>
<dbReference type="GO" id="GO:0098797">
    <property type="term" value="C:plasma membrane protein complex"/>
    <property type="evidence" value="ECO:0007669"/>
    <property type="project" value="TreeGrafter"/>
</dbReference>
<evidence type="ECO:0000256" key="7">
    <source>
        <dbReference type="ARBA" id="ARBA00022927"/>
    </source>
</evidence>
<dbReference type="Proteomes" id="UP001143372">
    <property type="component" value="Unassembled WGS sequence"/>
</dbReference>
<keyword evidence="13" id="KW-1185">Reference proteome</keyword>
<evidence type="ECO:0000256" key="3">
    <source>
        <dbReference type="ARBA" id="ARBA00022448"/>
    </source>
</evidence>
<feature type="compositionally biased region" description="Low complexity" evidence="10">
    <location>
        <begin position="192"/>
        <end position="207"/>
    </location>
</feature>
<accession>A0A9W6MW41</accession>
<comment type="subcellular location">
    <subcellularLocation>
        <location evidence="1">Cell inner membrane</location>
        <topology evidence="1">Single-pass membrane protein</topology>
        <orientation evidence="1">Periplasmic side</orientation>
    </subcellularLocation>
</comment>
<feature type="compositionally biased region" description="Basic and acidic residues" evidence="10">
    <location>
        <begin position="152"/>
        <end position="163"/>
    </location>
</feature>